<proteinExistence type="predicted"/>
<evidence type="ECO:0000313" key="2">
    <source>
        <dbReference type="Proteomes" id="UP000193642"/>
    </source>
</evidence>
<dbReference type="AlphaFoldDB" id="A0A1Y2ALU7"/>
<sequence>MNITNITALVTLDNLKALERECNQVTFYKNDKAAVLRELLNTKEVAACDIHTTQDGVVFKTSRAHWDILAQLEIGGVDAFALQFDGQVQYQLQYINVDNTNRLRDNQLAAECGKVIQTKGGVFLSILCLPNKKTPWTGRRILVQCSSSEQKRSLEDNVPYFVHNQNAAYISEGEHSVREAFKQPRLAVVKGILHHLTIQEIIPQLGNLKGKVLRPRFHFPSHVAEKHKDLLITFTDADELQKAVQHCFLNKPIAPFWKQQGDIWEILPECLGCTGNHQTDFCPVEASRKANWWIKFK</sequence>
<name>A0A1Y2ALU7_9FUNG</name>
<reference evidence="1 2" key="1">
    <citation type="submission" date="2016-07" db="EMBL/GenBank/DDBJ databases">
        <title>Pervasive Adenine N6-methylation of Active Genes in Fungi.</title>
        <authorList>
            <consortium name="DOE Joint Genome Institute"/>
            <person name="Mondo S.J."/>
            <person name="Dannebaum R.O."/>
            <person name="Kuo R.C."/>
            <person name="Labutti K."/>
            <person name="Haridas S."/>
            <person name="Kuo A."/>
            <person name="Salamov A."/>
            <person name="Ahrendt S.R."/>
            <person name="Lipzen A."/>
            <person name="Sullivan W."/>
            <person name="Andreopoulos W.B."/>
            <person name="Clum A."/>
            <person name="Lindquist E."/>
            <person name="Daum C."/>
            <person name="Ramamoorthy G.K."/>
            <person name="Gryganskyi A."/>
            <person name="Culley D."/>
            <person name="Magnuson J.K."/>
            <person name="James T.Y."/>
            <person name="O'Malley M.A."/>
            <person name="Stajich J.E."/>
            <person name="Spatafora J.W."/>
            <person name="Visel A."/>
            <person name="Grigoriev I.V."/>
        </authorList>
    </citation>
    <scope>NUCLEOTIDE SEQUENCE [LARGE SCALE GENOMIC DNA]</scope>
    <source>
        <strain evidence="1 2">JEL800</strain>
    </source>
</reference>
<dbReference type="Proteomes" id="UP000193642">
    <property type="component" value="Unassembled WGS sequence"/>
</dbReference>
<feature type="non-terminal residue" evidence="1">
    <location>
        <position position="297"/>
    </location>
</feature>
<organism evidence="1 2">
    <name type="scientific">Rhizoclosmatium globosum</name>
    <dbReference type="NCBI Taxonomy" id="329046"/>
    <lineage>
        <taxon>Eukaryota</taxon>
        <taxon>Fungi</taxon>
        <taxon>Fungi incertae sedis</taxon>
        <taxon>Chytridiomycota</taxon>
        <taxon>Chytridiomycota incertae sedis</taxon>
        <taxon>Chytridiomycetes</taxon>
        <taxon>Chytridiales</taxon>
        <taxon>Chytriomycetaceae</taxon>
        <taxon>Rhizoclosmatium</taxon>
    </lineage>
</organism>
<evidence type="ECO:0000313" key="1">
    <source>
        <dbReference type="EMBL" id="ORY23464.1"/>
    </source>
</evidence>
<protein>
    <submittedName>
        <fullName evidence="1">Uncharacterized protein</fullName>
    </submittedName>
</protein>
<dbReference type="EMBL" id="MCGO01000160">
    <property type="protein sequence ID" value="ORY23464.1"/>
    <property type="molecule type" value="Genomic_DNA"/>
</dbReference>
<gene>
    <name evidence="1" type="ORF">BCR33DRAFT_775281</name>
</gene>
<accession>A0A1Y2ALU7</accession>
<keyword evidence="2" id="KW-1185">Reference proteome</keyword>
<dbReference type="OrthoDB" id="10303578at2759"/>
<comment type="caution">
    <text evidence="1">The sequence shown here is derived from an EMBL/GenBank/DDBJ whole genome shotgun (WGS) entry which is preliminary data.</text>
</comment>